<evidence type="ECO:0000256" key="6">
    <source>
        <dbReference type="ARBA" id="ARBA00043993"/>
    </source>
</evidence>
<dbReference type="RefSeq" id="WP_341627085.1">
    <property type="nucleotide sequence ID" value="NZ_JBAKBA010000007.1"/>
</dbReference>
<evidence type="ECO:0000313" key="11">
    <source>
        <dbReference type="Proteomes" id="UP001366060"/>
    </source>
</evidence>
<organism evidence="10 11">
    <name type="scientific">Psychromonas arctica</name>
    <dbReference type="NCBI Taxonomy" id="168275"/>
    <lineage>
        <taxon>Bacteria</taxon>
        <taxon>Pseudomonadati</taxon>
        <taxon>Pseudomonadota</taxon>
        <taxon>Gammaproteobacteria</taxon>
        <taxon>Alteromonadales</taxon>
        <taxon>Psychromonadaceae</taxon>
        <taxon>Psychromonas</taxon>
    </lineage>
</organism>
<feature type="transmembrane region" description="Helical" evidence="7">
    <location>
        <begin position="77"/>
        <end position="95"/>
    </location>
</feature>
<dbReference type="InterPro" id="IPR049453">
    <property type="entry name" value="Memb_transporter_dom"/>
</dbReference>
<keyword evidence="11" id="KW-1185">Reference proteome</keyword>
<dbReference type="InterPro" id="IPR032692">
    <property type="entry name" value="YccS_N"/>
</dbReference>
<evidence type="ECO:0000256" key="3">
    <source>
        <dbReference type="ARBA" id="ARBA00022692"/>
    </source>
</evidence>
<reference evidence="10 11" key="1">
    <citation type="submission" date="2024-02" db="EMBL/GenBank/DDBJ databases">
        <title>Bacteria isolated from the canopy kelp, Nereocystis luetkeana.</title>
        <authorList>
            <person name="Pfister C.A."/>
            <person name="Younker I.T."/>
            <person name="Light S.H."/>
        </authorList>
    </citation>
    <scope>NUCLEOTIDE SEQUENCE [LARGE SCALE GENOMIC DNA]</scope>
    <source>
        <strain evidence="10 11">TI.2.07</strain>
    </source>
</reference>
<feature type="transmembrane region" description="Helical" evidence="7">
    <location>
        <begin position="101"/>
        <end position="119"/>
    </location>
</feature>
<evidence type="ECO:0000256" key="1">
    <source>
        <dbReference type="ARBA" id="ARBA00004651"/>
    </source>
</evidence>
<feature type="transmembrane region" description="Helical" evidence="7">
    <location>
        <begin position="499"/>
        <end position="519"/>
    </location>
</feature>
<feature type="transmembrane region" description="Helical" evidence="7">
    <location>
        <begin position="525"/>
        <end position="544"/>
    </location>
</feature>
<keyword evidence="5 7" id="KW-0472">Membrane</keyword>
<comment type="similarity">
    <text evidence="6">Belongs to the YccS/YhfK family.</text>
</comment>
<evidence type="ECO:0000256" key="4">
    <source>
        <dbReference type="ARBA" id="ARBA00022989"/>
    </source>
</evidence>
<dbReference type="Pfam" id="PF13515">
    <property type="entry name" value="FUSC_2"/>
    <property type="match status" value="1"/>
</dbReference>
<feature type="transmembrane region" description="Helical" evidence="7">
    <location>
        <begin position="47"/>
        <end position="65"/>
    </location>
</feature>
<dbReference type="Pfam" id="PF12805">
    <property type="entry name" value="FUSC-like"/>
    <property type="match status" value="1"/>
</dbReference>
<sequence length="731" mass="83777">MQYSFALMLRRLISDSNAHSGFRVVIAMTCTFIPALFDFHLGLFEQSNLAVSLSLCLGVMASAIVEVDENTKERKKFIATVIACFFIAASSVELLLPYPTFFALGLGTSTFAFMMLASLGTHYTKIGFGAILIAIYTMIGHKANVVWFEQPLLLAIGALWYGLFAIYWSHLSPNRTLREQLSQLFYAISRYQLQKSDLFDAQKGNSKQAIIDTRQKLAVLNISIMARLESSKSMIKGQYKANRRQQELSLLNQYYLVAEQIHERISASQYLYSQLENTFGRSQILEGFHQLLLQLSMDCHQVGANISEKKIYQHSRRLKWTIQALSDQLFLLKQKLQLFNNNQEAMQALQAIYDNLNGIDCLLNSLSNINKENAVIVVDSENKQSPDFWKTIRKAYKQKTPVFKHAVRISLSLVIAYLIQVQFQLNNGFWILSTVLFVCQPSFSETRKRLTLRSFGTLLGILLSFPVFIMIENEILQSILMVVSAFLFINYVRTNYGLAVIFITLFVMILTNLLAPSGIDVLYARIYETLIGCVLSFLAISFIYPDWQFKRFPALVNNHLLNSSRYFKQIAQQYQFGRSESIIFRQTRFASFKSDAALTSAWQSMLFEPNSKQHLKQEVYGLVNRCDALNCYIAALSSHRHKIESEQDLALLKQLFIATSEQILYTYRPELKETAIEKIEIESFQLYKETMSDESKLIVEQLRLIAFTALDIQALLQKIERRAHRESPSLT</sequence>
<proteinExistence type="inferred from homology"/>
<feature type="transmembrane region" description="Helical" evidence="7">
    <location>
        <begin position="21"/>
        <end position="41"/>
    </location>
</feature>
<feature type="domain" description="Integral membrane protein YccS N-terminal" evidence="8">
    <location>
        <begin position="78"/>
        <end position="363"/>
    </location>
</feature>
<dbReference type="PANTHER" id="PTHR30509">
    <property type="entry name" value="P-HYDROXYBENZOIC ACID EFFLUX PUMP SUBUNIT-RELATED"/>
    <property type="match status" value="1"/>
</dbReference>
<comment type="subcellular location">
    <subcellularLocation>
        <location evidence="1">Cell membrane</location>
        <topology evidence="1">Multi-pass membrane protein</topology>
    </subcellularLocation>
</comment>
<evidence type="ECO:0000313" key="10">
    <source>
        <dbReference type="EMBL" id="MEL0658427.1"/>
    </source>
</evidence>
<evidence type="ECO:0000256" key="5">
    <source>
        <dbReference type="ARBA" id="ARBA00023136"/>
    </source>
</evidence>
<feature type="transmembrane region" description="Helical" evidence="7">
    <location>
        <begin position="450"/>
        <end position="469"/>
    </location>
</feature>
<feature type="transmembrane region" description="Helical" evidence="7">
    <location>
        <begin position="126"/>
        <end position="145"/>
    </location>
</feature>
<dbReference type="Proteomes" id="UP001366060">
    <property type="component" value="Unassembled WGS sequence"/>
</dbReference>
<keyword evidence="3 7" id="KW-0812">Transmembrane</keyword>
<evidence type="ECO:0000256" key="7">
    <source>
        <dbReference type="SAM" id="Phobius"/>
    </source>
</evidence>
<feature type="transmembrane region" description="Helical" evidence="7">
    <location>
        <begin position="151"/>
        <end position="168"/>
    </location>
</feature>
<evidence type="ECO:0000256" key="2">
    <source>
        <dbReference type="ARBA" id="ARBA00022475"/>
    </source>
</evidence>
<evidence type="ECO:0000259" key="8">
    <source>
        <dbReference type="Pfam" id="PF12805"/>
    </source>
</evidence>
<dbReference type="PANTHER" id="PTHR30509:SF8">
    <property type="entry name" value="INNER MEMBRANE PROTEIN YCCS"/>
    <property type="match status" value="1"/>
</dbReference>
<dbReference type="EMBL" id="JBAKBA010000007">
    <property type="protein sequence ID" value="MEL0658427.1"/>
    <property type="molecule type" value="Genomic_DNA"/>
</dbReference>
<feature type="transmembrane region" description="Helical" evidence="7">
    <location>
        <begin position="475"/>
        <end position="492"/>
    </location>
</feature>
<feature type="domain" description="Integral membrane bound transporter" evidence="9">
    <location>
        <begin position="416"/>
        <end position="538"/>
    </location>
</feature>
<keyword evidence="4 7" id="KW-1133">Transmembrane helix</keyword>
<evidence type="ECO:0000259" key="9">
    <source>
        <dbReference type="Pfam" id="PF13515"/>
    </source>
</evidence>
<accession>A0ABU9H976</accession>
<protein>
    <submittedName>
        <fullName evidence="10">FUSC family membrane protein</fullName>
    </submittedName>
</protein>
<gene>
    <name evidence="10" type="ORF">V6255_04660</name>
</gene>
<comment type="caution">
    <text evidence="10">The sequence shown here is derived from an EMBL/GenBank/DDBJ whole genome shotgun (WGS) entry which is preliminary data.</text>
</comment>
<name>A0ABU9H976_9GAMM</name>
<keyword evidence="2" id="KW-1003">Cell membrane</keyword>